<feature type="signal peptide" evidence="3">
    <location>
        <begin position="1"/>
        <end position="32"/>
    </location>
</feature>
<evidence type="ECO:0000256" key="2">
    <source>
        <dbReference type="SAM" id="Phobius"/>
    </source>
</evidence>
<feature type="domain" description="DUF7927" evidence="4">
    <location>
        <begin position="379"/>
        <end position="501"/>
    </location>
</feature>
<dbReference type="InterPro" id="IPR013783">
    <property type="entry name" value="Ig-like_fold"/>
</dbReference>
<feature type="region of interest" description="Disordered" evidence="1">
    <location>
        <begin position="476"/>
        <end position="511"/>
    </location>
</feature>
<evidence type="ECO:0000259" key="4">
    <source>
        <dbReference type="Pfam" id="PF25549"/>
    </source>
</evidence>
<dbReference type="RefSeq" id="WP_353943910.1">
    <property type="nucleotide sequence ID" value="NZ_CP159534.1"/>
</dbReference>
<name>A0AAU8IVU5_9ACTN</name>
<feature type="chain" id="PRO_5043482106" description="DUF7927 domain-containing protein" evidence="3">
    <location>
        <begin position="33"/>
        <end position="662"/>
    </location>
</feature>
<sequence length="662" mass="68476">MWLRQVKGTLAALAATAAAAATLAAAAAPASAVVVDPFAKRYDEAVYGDFITLGNTVMKCPTTPADDAARCLAAQAGTTGENNNQFDMQYTDTAGFGTSVINSSTGQVTVPPGATVAYARLFWGGNDGTYKLGNNQITRCDTAGLATSPAGDPLTRQPLIRVGGGTATRATVQNAVRTPAAVGGPHYYTAESDVTGLFAGVATGTPVPVAVGDVWAPTGKGCVGGWSLTVVYKYDGPNEQYAPSRRNVYIYGGHVVQQSKDPDTTIGIDGFYRAGNKDVRASVTAYEGDANVSGDAFLVNGTQIADPDSGGTTANFFNSRAEGCLDPCEGNNFSIDAKTATIPSSVIPEGSTSANLTFRTRGDTYVPSALAFSVPVPDLEVRKTASPKTVKPGGKVTYTVTARNIGGVDYPGAKFTDDLSGLLDDATYDNDAKASTGTVTYDRPRLSWTGTVPEGQTATITYSVTVADPVGGDGELTNNVTADTPRTNCEADSTDPNCGASPTVEEPPPAPPQLVVTLPDLPDNPPPGDLVVPVVIRNPAAVPQKTEIKDEDGTVHGITVPAHGQVRVPLHVKVPNTPGEKVVRRLTVPNSNCAAGTAPQCAITFTVGRVQARPTPPQRPQPHGPELAATGSDVPVLLYGGLALSLCGFGALILSAVRRRKD</sequence>
<organism evidence="5">
    <name type="scientific">Streptomyces tabacisoli</name>
    <dbReference type="NCBI Taxonomy" id="3156398"/>
    <lineage>
        <taxon>Bacteria</taxon>
        <taxon>Bacillati</taxon>
        <taxon>Actinomycetota</taxon>
        <taxon>Actinomycetes</taxon>
        <taxon>Kitasatosporales</taxon>
        <taxon>Streptomycetaceae</taxon>
        <taxon>Streptomyces</taxon>
    </lineage>
</organism>
<dbReference type="KEGG" id="stac:ABII15_21295"/>
<dbReference type="InterPro" id="IPR057687">
    <property type="entry name" value="DUF7927"/>
</dbReference>
<feature type="transmembrane region" description="Helical" evidence="2">
    <location>
        <begin position="636"/>
        <end position="657"/>
    </location>
</feature>
<dbReference type="AlphaFoldDB" id="A0AAU8IVU5"/>
<keyword evidence="2" id="KW-0472">Membrane</keyword>
<keyword evidence="2" id="KW-0812">Transmembrane</keyword>
<evidence type="ECO:0000256" key="1">
    <source>
        <dbReference type="SAM" id="MobiDB-lite"/>
    </source>
</evidence>
<reference evidence="5" key="1">
    <citation type="submission" date="2024-06" db="EMBL/GenBank/DDBJ databases">
        <title>Streptomyces sp. strain HUAS MG91 genome sequences.</title>
        <authorList>
            <person name="Mo P."/>
        </authorList>
    </citation>
    <scope>NUCLEOTIDE SEQUENCE</scope>
    <source>
        <strain evidence="5">HUAS MG91</strain>
    </source>
</reference>
<dbReference type="GO" id="GO:0005975">
    <property type="term" value="P:carbohydrate metabolic process"/>
    <property type="evidence" value="ECO:0007669"/>
    <property type="project" value="UniProtKB-ARBA"/>
</dbReference>
<dbReference type="Pfam" id="PF25549">
    <property type="entry name" value="DUF7927"/>
    <property type="match status" value="1"/>
</dbReference>
<protein>
    <recommendedName>
        <fullName evidence="4">DUF7927 domain-containing protein</fullName>
    </recommendedName>
</protein>
<accession>A0AAU8IVU5</accession>
<dbReference type="Gene3D" id="2.60.40.10">
    <property type="entry name" value="Immunoglobulins"/>
    <property type="match status" value="1"/>
</dbReference>
<feature type="compositionally biased region" description="Polar residues" evidence="1">
    <location>
        <begin position="476"/>
        <end position="496"/>
    </location>
</feature>
<keyword evidence="3" id="KW-0732">Signal</keyword>
<keyword evidence="2" id="KW-1133">Transmembrane helix</keyword>
<proteinExistence type="predicted"/>
<dbReference type="EMBL" id="CP159534">
    <property type="protein sequence ID" value="XCJ72339.1"/>
    <property type="molecule type" value="Genomic_DNA"/>
</dbReference>
<dbReference type="NCBIfam" id="TIGR01451">
    <property type="entry name" value="B_ant_repeat"/>
    <property type="match status" value="1"/>
</dbReference>
<evidence type="ECO:0000256" key="3">
    <source>
        <dbReference type="SAM" id="SignalP"/>
    </source>
</evidence>
<evidence type="ECO:0000313" key="5">
    <source>
        <dbReference type="EMBL" id="XCJ72339.1"/>
    </source>
</evidence>
<dbReference type="InterPro" id="IPR047589">
    <property type="entry name" value="DUF11_rpt"/>
</dbReference>
<gene>
    <name evidence="5" type="ORF">ABII15_21295</name>
</gene>